<reference evidence="5" key="1">
    <citation type="submission" date="2021-04" db="EMBL/GenBank/DDBJ databases">
        <authorList>
            <person name="Vanwijnsberghe S."/>
        </authorList>
    </citation>
    <scope>NUCLEOTIDE SEQUENCE</scope>
    <source>
        <strain evidence="5">LMG 31841</strain>
    </source>
</reference>
<organism evidence="5 6">
    <name type="scientific">Paraburkholderia saeva</name>
    <dbReference type="NCBI Taxonomy" id="2777537"/>
    <lineage>
        <taxon>Bacteria</taxon>
        <taxon>Pseudomonadati</taxon>
        <taxon>Pseudomonadota</taxon>
        <taxon>Betaproteobacteria</taxon>
        <taxon>Burkholderiales</taxon>
        <taxon>Burkholderiaceae</taxon>
        <taxon>Paraburkholderia</taxon>
    </lineage>
</organism>
<accession>A0A9N8X4B9</accession>
<keyword evidence="1" id="KW-0602">Photosynthesis</keyword>
<keyword evidence="6" id="KW-1185">Reference proteome</keyword>
<dbReference type="EMBL" id="CAJQZC010000007">
    <property type="protein sequence ID" value="CAG4910132.1"/>
    <property type="molecule type" value="Genomic_DNA"/>
</dbReference>
<dbReference type="PANTHER" id="PTHR47199:SF2">
    <property type="entry name" value="PHOTOSYSTEM II STABILITY_ASSEMBLY FACTOR HCF136, CHLOROPLASTIC"/>
    <property type="match status" value="1"/>
</dbReference>
<dbReference type="RefSeq" id="WP_228880329.1">
    <property type="nucleotide sequence ID" value="NZ_CAJQZC010000007.1"/>
</dbReference>
<evidence type="ECO:0000256" key="3">
    <source>
        <dbReference type="SAM" id="SignalP"/>
    </source>
</evidence>
<keyword evidence="2" id="KW-0604">Photosystem II</keyword>
<dbReference type="CDD" id="cd15482">
    <property type="entry name" value="Sialidase_non-viral"/>
    <property type="match status" value="1"/>
</dbReference>
<evidence type="ECO:0000259" key="4">
    <source>
        <dbReference type="Pfam" id="PF14870"/>
    </source>
</evidence>
<dbReference type="PANTHER" id="PTHR47199">
    <property type="entry name" value="PHOTOSYSTEM II STABILITY/ASSEMBLY FACTOR HCF136, CHLOROPLASTIC"/>
    <property type="match status" value="1"/>
</dbReference>
<evidence type="ECO:0000313" key="6">
    <source>
        <dbReference type="Proteomes" id="UP000789704"/>
    </source>
</evidence>
<dbReference type="InterPro" id="IPR015943">
    <property type="entry name" value="WD40/YVTN_repeat-like_dom_sf"/>
</dbReference>
<feature type="chain" id="PRO_5040313469" evidence="3">
    <location>
        <begin position="32"/>
        <end position="336"/>
    </location>
</feature>
<proteinExistence type="predicted"/>
<comment type="caution">
    <text evidence="5">The sequence shown here is derived from an EMBL/GenBank/DDBJ whole genome shotgun (WGS) entry which is preliminary data.</text>
</comment>
<sequence length="336" mass="35253">MKVHMSLKKVTHIAQAACLVATLQMTGNACAQSQPQGASGETQLKLHAADVRADATRSMLLGATRAGSRIVAVGEHGIVLLSDDNGATFRQAKRVPANSTLTSVTFVDAQHGWAAGHWGVVVKTDDAGETWTLQRSDTTVDQPLFSIAFRDTRHGWAVGLWSLLLTTDDGGATWTTRKLDESAGIGKSGLNLYSVFAGAQQDVYIAAEQGTVMKSTDNGATWQATHTGYKGTLWSGTVSPDNVIYVGGLRGNMFESRDGGTSWAALKTGVSGSVTDLVATPQGIAGVALDGFVMLLKPGQTTFTVNRLAGRDALTALVMTGEGSPVLFSKDGVIAR</sequence>
<dbReference type="GO" id="GO:0009523">
    <property type="term" value="C:photosystem II"/>
    <property type="evidence" value="ECO:0007669"/>
    <property type="project" value="UniProtKB-KW"/>
</dbReference>
<dbReference type="InterPro" id="IPR036278">
    <property type="entry name" value="Sialidase_sf"/>
</dbReference>
<feature type="domain" description="Photosynthesis system II assembly factor Ycf48/Hcf136-like" evidence="4">
    <location>
        <begin position="136"/>
        <end position="307"/>
    </location>
</feature>
<dbReference type="Gene3D" id="2.130.10.10">
    <property type="entry name" value="YVTN repeat-like/Quinoprotein amine dehydrogenase"/>
    <property type="match status" value="2"/>
</dbReference>
<dbReference type="AlphaFoldDB" id="A0A9N8X4B9"/>
<gene>
    <name evidence="5" type="primary">hcf136</name>
    <name evidence="5" type="ORF">LMG31841_03939</name>
</gene>
<dbReference type="Pfam" id="PF14870">
    <property type="entry name" value="PSII_BNR"/>
    <property type="match status" value="1"/>
</dbReference>
<dbReference type="Proteomes" id="UP000789704">
    <property type="component" value="Unassembled WGS sequence"/>
</dbReference>
<protein>
    <submittedName>
        <fullName evidence="5">Ycf48-like protein</fullName>
    </submittedName>
</protein>
<keyword evidence="3" id="KW-0732">Signal</keyword>
<evidence type="ECO:0000256" key="1">
    <source>
        <dbReference type="ARBA" id="ARBA00022531"/>
    </source>
</evidence>
<feature type="signal peptide" evidence="3">
    <location>
        <begin position="1"/>
        <end position="31"/>
    </location>
</feature>
<dbReference type="SUPFAM" id="SSF50939">
    <property type="entry name" value="Sialidases"/>
    <property type="match status" value="1"/>
</dbReference>
<evidence type="ECO:0000313" key="5">
    <source>
        <dbReference type="EMBL" id="CAG4910132.1"/>
    </source>
</evidence>
<dbReference type="InterPro" id="IPR028203">
    <property type="entry name" value="PSII_CF48-like_dom"/>
</dbReference>
<dbReference type="GO" id="GO:0015979">
    <property type="term" value="P:photosynthesis"/>
    <property type="evidence" value="ECO:0007669"/>
    <property type="project" value="UniProtKB-KW"/>
</dbReference>
<evidence type="ECO:0000256" key="2">
    <source>
        <dbReference type="ARBA" id="ARBA00023276"/>
    </source>
</evidence>
<name>A0A9N8X4B9_9BURK</name>